<comment type="function">
    <text evidence="8 10">GTPase that plays an essential role in the late steps of ribosome biogenesis.</text>
</comment>
<organism evidence="12 13">
    <name type="scientific">Desulfococcus multivorans DSM 2059</name>
    <dbReference type="NCBI Taxonomy" id="1121405"/>
    <lineage>
        <taxon>Bacteria</taxon>
        <taxon>Pseudomonadati</taxon>
        <taxon>Thermodesulfobacteriota</taxon>
        <taxon>Desulfobacteria</taxon>
        <taxon>Desulfobacterales</taxon>
        <taxon>Desulfococcaceae</taxon>
        <taxon>Desulfococcus</taxon>
    </lineage>
</organism>
<dbReference type="OrthoDB" id="9805918at2"/>
<evidence type="ECO:0000313" key="12">
    <source>
        <dbReference type="EMBL" id="EPR44853.1"/>
    </source>
</evidence>
<name>S7VJX2_DESML</name>
<evidence type="ECO:0000256" key="7">
    <source>
        <dbReference type="ARBA" id="ARBA00032345"/>
    </source>
</evidence>
<reference evidence="12 13" key="1">
    <citation type="journal article" date="2013" name="Genome Announc.">
        <title>Draft genome sequences for three mercury-methylating, sulfate-reducing bacteria.</title>
        <authorList>
            <person name="Brown S.D."/>
            <person name="Hurt R.A.Jr."/>
            <person name="Gilmour C.C."/>
            <person name="Elias D.A."/>
        </authorList>
    </citation>
    <scope>NUCLEOTIDE SEQUENCE [LARGE SCALE GENOMIC DNA]</scope>
    <source>
        <strain evidence="12 13">DSM 2059</strain>
    </source>
</reference>
<dbReference type="EMBL" id="ATHJ01000013">
    <property type="protein sequence ID" value="EPR44853.1"/>
    <property type="molecule type" value="Genomic_DNA"/>
</dbReference>
<evidence type="ECO:0000259" key="11">
    <source>
        <dbReference type="PROSITE" id="PS51712"/>
    </source>
</evidence>
<comment type="caution">
    <text evidence="12">The sequence shown here is derived from an EMBL/GenBank/DDBJ whole genome shotgun (WGS) entry which is preliminary data.</text>
</comment>
<keyword evidence="4 10" id="KW-0677">Repeat</keyword>
<dbReference type="InterPro" id="IPR016484">
    <property type="entry name" value="GTPase_Der"/>
</dbReference>
<dbReference type="CDD" id="cd01894">
    <property type="entry name" value="EngA1"/>
    <property type="match status" value="1"/>
</dbReference>
<dbReference type="SUPFAM" id="SSF52540">
    <property type="entry name" value="P-loop containing nucleoside triphosphate hydrolases"/>
    <property type="match status" value="2"/>
</dbReference>
<keyword evidence="3 8" id="KW-0690">Ribosome biogenesis</keyword>
<proteinExistence type="inferred from homology"/>
<evidence type="ECO:0000256" key="6">
    <source>
        <dbReference type="ARBA" id="ARBA00023134"/>
    </source>
</evidence>
<dbReference type="PROSITE" id="PS51712">
    <property type="entry name" value="G_ENGA"/>
    <property type="match status" value="2"/>
</dbReference>
<keyword evidence="5 8" id="KW-0547">Nucleotide-binding</keyword>
<dbReference type="NCBIfam" id="TIGR03594">
    <property type="entry name" value="GTPase_EngA"/>
    <property type="match status" value="1"/>
</dbReference>
<dbReference type="InterPro" id="IPR027417">
    <property type="entry name" value="P-loop_NTPase"/>
</dbReference>
<dbReference type="GO" id="GO:0042254">
    <property type="term" value="P:ribosome biogenesis"/>
    <property type="evidence" value="ECO:0007669"/>
    <property type="project" value="UniProtKB-KW"/>
</dbReference>
<feature type="domain" description="EngA-type G" evidence="11">
    <location>
        <begin position="175"/>
        <end position="350"/>
    </location>
</feature>
<dbReference type="PANTHER" id="PTHR43834:SF6">
    <property type="entry name" value="GTPASE DER"/>
    <property type="match status" value="1"/>
</dbReference>
<dbReference type="eggNOG" id="COG1160">
    <property type="taxonomic scope" value="Bacteria"/>
</dbReference>
<dbReference type="GO" id="GO:0005525">
    <property type="term" value="F:GTP binding"/>
    <property type="evidence" value="ECO:0007669"/>
    <property type="project" value="UniProtKB-UniRule"/>
</dbReference>
<accession>S7VJX2</accession>
<dbReference type="FunFam" id="3.40.50.300:FF:000057">
    <property type="entry name" value="GTPase Der"/>
    <property type="match status" value="1"/>
</dbReference>
<dbReference type="RefSeq" id="WP_020875352.1">
    <property type="nucleotide sequence ID" value="NZ_ATHJ01000013.1"/>
</dbReference>
<evidence type="ECO:0000256" key="5">
    <source>
        <dbReference type="ARBA" id="ARBA00022741"/>
    </source>
</evidence>
<dbReference type="InterPro" id="IPR006073">
    <property type="entry name" value="GTP-bd"/>
</dbReference>
<dbReference type="Pfam" id="PF14714">
    <property type="entry name" value="KH_dom-like"/>
    <property type="match status" value="1"/>
</dbReference>
<dbReference type="PRINTS" id="PR00326">
    <property type="entry name" value="GTP1OBG"/>
</dbReference>
<evidence type="ECO:0000256" key="2">
    <source>
        <dbReference type="ARBA" id="ARBA00020953"/>
    </source>
</evidence>
<dbReference type="STRING" id="897.B2D07_19810"/>
<evidence type="ECO:0000256" key="8">
    <source>
        <dbReference type="HAMAP-Rule" id="MF_00195"/>
    </source>
</evidence>
<dbReference type="CDD" id="cd01895">
    <property type="entry name" value="EngA2"/>
    <property type="match status" value="1"/>
</dbReference>
<evidence type="ECO:0000256" key="4">
    <source>
        <dbReference type="ARBA" id="ARBA00022737"/>
    </source>
</evidence>
<comment type="similarity">
    <text evidence="1 8 9 10">Belongs to the TRAFAC class TrmE-Era-EngA-EngB-Septin-like GTPase superfamily. EngA (Der) GTPase family.</text>
</comment>
<feature type="domain" description="EngA-type G" evidence="11">
    <location>
        <begin position="3"/>
        <end position="167"/>
    </location>
</feature>
<gene>
    <name evidence="8" type="primary">der</name>
    <name evidence="12" type="ORF">dsmv_3745</name>
</gene>
<keyword evidence="6 8" id="KW-0342">GTP-binding</keyword>
<keyword evidence="13" id="KW-1185">Reference proteome</keyword>
<dbReference type="PANTHER" id="PTHR43834">
    <property type="entry name" value="GTPASE DER"/>
    <property type="match status" value="1"/>
</dbReference>
<dbReference type="PIRSF" id="PIRSF006485">
    <property type="entry name" value="GTP-binding_EngA"/>
    <property type="match status" value="1"/>
</dbReference>
<feature type="binding site" evidence="8">
    <location>
        <begin position="293"/>
        <end position="296"/>
    </location>
    <ligand>
        <name>GTP</name>
        <dbReference type="ChEBI" id="CHEBI:37565"/>
        <label>2</label>
    </ligand>
</feature>
<dbReference type="NCBIfam" id="TIGR00231">
    <property type="entry name" value="small_GTP"/>
    <property type="match status" value="2"/>
</dbReference>
<dbReference type="FunFam" id="3.40.50.300:FF:000040">
    <property type="entry name" value="GTPase Der"/>
    <property type="match status" value="1"/>
</dbReference>
<dbReference type="AlphaFoldDB" id="S7VJX2"/>
<dbReference type="Gene3D" id="3.30.300.20">
    <property type="match status" value="1"/>
</dbReference>
<evidence type="ECO:0000256" key="3">
    <source>
        <dbReference type="ARBA" id="ARBA00022517"/>
    </source>
</evidence>
<comment type="subunit">
    <text evidence="8">Associates with the 50S ribosomal subunit.</text>
</comment>
<dbReference type="GO" id="GO:0043022">
    <property type="term" value="F:ribosome binding"/>
    <property type="evidence" value="ECO:0007669"/>
    <property type="project" value="TreeGrafter"/>
</dbReference>
<evidence type="ECO:0000256" key="9">
    <source>
        <dbReference type="PROSITE-ProRule" id="PRU01049"/>
    </source>
</evidence>
<sequence>MKPIVTLVGRPNVGKSTLFNRITRSRNALVDNFPGVTRDRIYGQAVWNGVEFTLVDTGGFAEDDQDFFAGPIRAQIRQAVQDADVVILIMDGKGGVSPFDRDLMTVLRSSEKPVLYAVNKIDGEEQEERLYEFYSLGIDVPFPISAEHGYGVSDLLDELVSVIPPSRPEPAEEMIKIAVVGRPNAGKSSLINRMLGEERLVVSELPGTTRDAVDSIFKVNDKSYCLIDTAGIRRKGKVTRKLEKFSIIKSLRSLDRCDIALIVIDAADGITDQDVSIAGYAHERGCGCILLLNKWDLVEKDKHTAKAYYDRLRLAAKFLSFAPAMTISALTGQRVSRIFSRVDAVYAQYTTRITTGQLNKVLGEALIRNEPPLHQGKRLKFYYAAQVSTRPPTFVCFVNYPDAVHFSYERYLINQIREGTGLTQTPIRLLLRQRTGRIEFGKKKPIKDRKKSRR</sequence>
<feature type="binding site" evidence="8">
    <location>
        <begin position="228"/>
        <end position="232"/>
    </location>
    <ligand>
        <name>GTP</name>
        <dbReference type="ChEBI" id="CHEBI:37565"/>
        <label>2</label>
    </ligand>
</feature>
<dbReference type="FunFam" id="3.30.300.20:FF:000004">
    <property type="entry name" value="GTPase Der"/>
    <property type="match status" value="1"/>
</dbReference>
<feature type="binding site" evidence="8">
    <location>
        <begin position="119"/>
        <end position="122"/>
    </location>
    <ligand>
        <name>GTP</name>
        <dbReference type="ChEBI" id="CHEBI:37565"/>
        <label>1</label>
    </ligand>
</feature>
<protein>
    <recommendedName>
        <fullName evidence="2 8">GTPase Der</fullName>
    </recommendedName>
    <alternativeName>
        <fullName evidence="7 8">GTP-binding protein EngA</fullName>
    </alternativeName>
</protein>
<feature type="binding site" evidence="8">
    <location>
        <begin position="56"/>
        <end position="60"/>
    </location>
    <ligand>
        <name>GTP</name>
        <dbReference type="ChEBI" id="CHEBI:37565"/>
        <label>1</label>
    </ligand>
</feature>
<feature type="binding site" evidence="8">
    <location>
        <begin position="181"/>
        <end position="188"/>
    </location>
    <ligand>
        <name>GTP</name>
        <dbReference type="ChEBI" id="CHEBI:37565"/>
        <label>2</label>
    </ligand>
</feature>
<dbReference type="Gene3D" id="3.40.50.300">
    <property type="entry name" value="P-loop containing nucleotide triphosphate hydrolases"/>
    <property type="match status" value="2"/>
</dbReference>
<dbReference type="InterPro" id="IPR031166">
    <property type="entry name" value="G_ENGA"/>
</dbReference>
<dbReference type="InterPro" id="IPR032859">
    <property type="entry name" value="KH_dom-like"/>
</dbReference>
<dbReference type="Pfam" id="PF01926">
    <property type="entry name" value="MMR_HSR1"/>
    <property type="match status" value="2"/>
</dbReference>
<dbReference type="InterPro" id="IPR015946">
    <property type="entry name" value="KH_dom-like_a/b"/>
</dbReference>
<evidence type="ECO:0000256" key="1">
    <source>
        <dbReference type="ARBA" id="ARBA00008279"/>
    </source>
</evidence>
<evidence type="ECO:0000313" key="13">
    <source>
        <dbReference type="Proteomes" id="UP000014977"/>
    </source>
</evidence>
<dbReference type="HAMAP" id="MF_00195">
    <property type="entry name" value="GTPase_Der"/>
    <property type="match status" value="1"/>
</dbReference>
<dbReference type="Proteomes" id="UP000014977">
    <property type="component" value="Unassembled WGS sequence"/>
</dbReference>
<dbReference type="InterPro" id="IPR005225">
    <property type="entry name" value="Small_GTP-bd"/>
</dbReference>
<evidence type="ECO:0000256" key="10">
    <source>
        <dbReference type="RuleBase" id="RU004481"/>
    </source>
</evidence>
<feature type="binding site" evidence="8">
    <location>
        <begin position="9"/>
        <end position="16"/>
    </location>
    <ligand>
        <name>GTP</name>
        <dbReference type="ChEBI" id="CHEBI:37565"/>
        <label>1</label>
    </ligand>
</feature>
<dbReference type="PATRIC" id="fig|1121405.3.peg.226"/>